<dbReference type="Pfam" id="PF13412">
    <property type="entry name" value="HTH_24"/>
    <property type="match status" value="1"/>
</dbReference>
<protein>
    <submittedName>
        <fullName evidence="5">Lrp/AsnC family transcriptional regulator</fullName>
    </submittedName>
</protein>
<dbReference type="InterPro" id="IPR036390">
    <property type="entry name" value="WH_DNA-bd_sf"/>
</dbReference>
<feature type="domain" description="HTH asnC-type" evidence="4">
    <location>
        <begin position="15"/>
        <end position="76"/>
    </location>
</feature>
<evidence type="ECO:0000313" key="5">
    <source>
        <dbReference type="EMBL" id="UEL47003.1"/>
    </source>
</evidence>
<dbReference type="AlphaFoldDB" id="A0AAX2ZCB5"/>
<accession>A0AAX2ZCB5</accession>
<dbReference type="Gene3D" id="1.10.10.10">
    <property type="entry name" value="Winged helix-like DNA-binding domain superfamily/Winged helix DNA-binding domain"/>
    <property type="match status" value="1"/>
</dbReference>
<dbReference type="InterPro" id="IPR019887">
    <property type="entry name" value="Tscrpt_reg_AsnC/Lrp_C"/>
</dbReference>
<evidence type="ECO:0000256" key="1">
    <source>
        <dbReference type="ARBA" id="ARBA00023015"/>
    </source>
</evidence>
<dbReference type="RefSeq" id="WP_083399257.1">
    <property type="nucleotide sequence ID" value="NZ_CP081135.1"/>
</dbReference>
<dbReference type="GO" id="GO:0043565">
    <property type="term" value="F:sequence-specific DNA binding"/>
    <property type="evidence" value="ECO:0007669"/>
    <property type="project" value="InterPro"/>
</dbReference>
<dbReference type="CDD" id="cd00090">
    <property type="entry name" value="HTH_ARSR"/>
    <property type="match status" value="1"/>
</dbReference>
<keyword evidence="3" id="KW-0804">Transcription</keyword>
<dbReference type="Pfam" id="PF01037">
    <property type="entry name" value="AsnC_trans_reg"/>
    <property type="match status" value="1"/>
</dbReference>
<keyword evidence="2" id="KW-0238">DNA-binding</keyword>
<dbReference type="InterPro" id="IPR000485">
    <property type="entry name" value="AsnC-type_HTH_dom"/>
</dbReference>
<keyword evidence="6" id="KW-1185">Reference proteome</keyword>
<dbReference type="InterPro" id="IPR011008">
    <property type="entry name" value="Dimeric_a/b-barrel"/>
</dbReference>
<name>A0AAX2ZCB5_9FIRM</name>
<dbReference type="GO" id="GO:0043200">
    <property type="term" value="P:response to amino acid"/>
    <property type="evidence" value="ECO:0007669"/>
    <property type="project" value="TreeGrafter"/>
</dbReference>
<dbReference type="PANTHER" id="PTHR30154:SF34">
    <property type="entry name" value="TRANSCRIPTIONAL REGULATOR AZLB"/>
    <property type="match status" value="1"/>
</dbReference>
<dbReference type="EMBL" id="CP081135">
    <property type="protein sequence ID" value="UEL47003.1"/>
    <property type="molecule type" value="Genomic_DNA"/>
</dbReference>
<dbReference type="GO" id="GO:0005829">
    <property type="term" value="C:cytosol"/>
    <property type="evidence" value="ECO:0007669"/>
    <property type="project" value="TreeGrafter"/>
</dbReference>
<dbReference type="SUPFAM" id="SSF54909">
    <property type="entry name" value="Dimeric alpha+beta barrel"/>
    <property type="match status" value="1"/>
</dbReference>
<evidence type="ECO:0000313" key="6">
    <source>
        <dbReference type="Proteomes" id="UP001198983"/>
    </source>
</evidence>
<dbReference type="Gene3D" id="3.30.70.920">
    <property type="match status" value="1"/>
</dbReference>
<evidence type="ECO:0000259" key="4">
    <source>
        <dbReference type="PROSITE" id="PS50956"/>
    </source>
</evidence>
<sequence>MKEDTLNFNKIGLKLNKIDMDILRLLANDCRISYAEIAREVHLSRMAVRERVMKMTEEGIIEKFTVQVNSPKVGLNTAVFLQISATPSEIDFVANELCKHPQIESVCATTGKNELHVHGYVKDFQELNNFIFEEVYKIKGVTEVNFNLITKKYKSNGIFI</sequence>
<reference evidence="5 6" key="1">
    <citation type="journal article" date="2023" name="Int. J. Syst. Evol. Microbiol.">
        <title>Terrisporobacter hibernicus sp. nov., isolated from bovine faeces in Northern Ireland.</title>
        <authorList>
            <person name="Mitchell M."/>
            <person name="Nguyen S.V."/>
            <person name="Connor M."/>
            <person name="Fairley D.J."/>
            <person name="Donoghue O."/>
            <person name="Marshall H."/>
            <person name="Koolman L."/>
            <person name="McMullan G."/>
            <person name="Schaffer K.E."/>
            <person name="McGrath J.W."/>
            <person name="Fanning S."/>
        </authorList>
    </citation>
    <scope>NUCLEOTIDE SEQUENCE [LARGE SCALE GENOMIC DNA]</scope>
    <source>
        <strain evidence="5 6">MCA3</strain>
    </source>
</reference>
<dbReference type="PROSITE" id="PS50956">
    <property type="entry name" value="HTH_ASNC_2"/>
    <property type="match status" value="1"/>
</dbReference>
<proteinExistence type="predicted"/>
<evidence type="ECO:0000256" key="2">
    <source>
        <dbReference type="ARBA" id="ARBA00023125"/>
    </source>
</evidence>
<dbReference type="SMART" id="SM00344">
    <property type="entry name" value="HTH_ASNC"/>
    <property type="match status" value="1"/>
</dbReference>
<dbReference type="InterPro" id="IPR011991">
    <property type="entry name" value="ArsR-like_HTH"/>
</dbReference>
<keyword evidence="1" id="KW-0805">Transcription regulation</keyword>
<organism evidence="5 6">
    <name type="scientific">Terrisporobacter hibernicus</name>
    <dbReference type="NCBI Taxonomy" id="2813371"/>
    <lineage>
        <taxon>Bacteria</taxon>
        <taxon>Bacillati</taxon>
        <taxon>Bacillota</taxon>
        <taxon>Clostridia</taxon>
        <taxon>Peptostreptococcales</taxon>
        <taxon>Peptostreptococcaceae</taxon>
        <taxon>Terrisporobacter</taxon>
    </lineage>
</organism>
<dbReference type="Proteomes" id="UP001198983">
    <property type="component" value="Chromosome"/>
</dbReference>
<evidence type="ECO:0000256" key="3">
    <source>
        <dbReference type="ARBA" id="ARBA00023163"/>
    </source>
</evidence>
<dbReference type="InterPro" id="IPR036388">
    <property type="entry name" value="WH-like_DNA-bd_sf"/>
</dbReference>
<dbReference type="SUPFAM" id="SSF46785">
    <property type="entry name" value="Winged helix' DNA-binding domain"/>
    <property type="match status" value="1"/>
</dbReference>
<dbReference type="PRINTS" id="PR00033">
    <property type="entry name" value="HTHASNC"/>
</dbReference>
<gene>
    <name evidence="5" type="ORF">JW646_15380</name>
</gene>
<dbReference type="PANTHER" id="PTHR30154">
    <property type="entry name" value="LEUCINE-RESPONSIVE REGULATORY PROTEIN"/>
    <property type="match status" value="1"/>
</dbReference>
<dbReference type="KEGG" id="tem:JW646_15380"/>
<dbReference type="InterPro" id="IPR019888">
    <property type="entry name" value="Tscrpt_reg_AsnC-like"/>
</dbReference>